<dbReference type="Gene3D" id="3.90.180.10">
    <property type="entry name" value="Medium-chain alcohol dehydrogenases, catalytic domain"/>
    <property type="match status" value="1"/>
</dbReference>
<dbReference type="Pfam" id="PF13602">
    <property type="entry name" value="ADH_zinc_N_2"/>
    <property type="match status" value="1"/>
</dbReference>
<evidence type="ECO:0000313" key="5">
    <source>
        <dbReference type="Proteomes" id="UP001203761"/>
    </source>
</evidence>
<sequence length="349" mass="36373">MKQIEISDFGGPEQLQVREAAEPAVGPGEVLVRVAFAGLNPLDHKLRDGSSGKASHLTMPAVLGRELSGTVIGAAEDVDLEALAMPVGTAVFGMRAMDDWRGTYSEVVAIPAGCLAPVRALPTGVPDTAAVPDADALAPWGGLALAGLTALIAVRDCARVSRGDTVLIHGGAGGVGQMLIPLAREAGAAQIWATGRAENAARIRELGAEAIAYDEQDWEVVLDEATAGRGADVILDTHYFATFAPSLEHLADGGRIVVLPTLADLSPAKDRGIEAHIPQLEVSRERLDHLAAGLESGAIDVEIAQILPMDQIADGHRILESGHSRGKLLLDLRGENPQAPGKRAARSEA</sequence>
<dbReference type="RefSeq" id="WP_249737082.1">
    <property type="nucleotide sequence ID" value="NZ_JAKNCJ010000002.1"/>
</dbReference>
<dbReference type="SMART" id="SM00829">
    <property type="entry name" value="PKS_ER"/>
    <property type="match status" value="1"/>
</dbReference>
<proteinExistence type="predicted"/>
<feature type="domain" description="Enoyl reductase (ER)" evidence="3">
    <location>
        <begin position="10"/>
        <end position="330"/>
    </location>
</feature>
<protein>
    <submittedName>
        <fullName evidence="4">NADP-dependent oxidoreductase</fullName>
    </submittedName>
</protein>
<evidence type="ECO:0000256" key="2">
    <source>
        <dbReference type="ARBA" id="ARBA00023002"/>
    </source>
</evidence>
<reference evidence="4" key="1">
    <citation type="submission" date="2022-02" db="EMBL/GenBank/DDBJ databases">
        <authorList>
            <person name="Lee M."/>
            <person name="Kim S.-J."/>
            <person name="Jung M.-Y."/>
        </authorList>
    </citation>
    <scope>NUCLEOTIDE SEQUENCE</scope>
    <source>
        <strain evidence="4">JHP9</strain>
    </source>
</reference>
<evidence type="ECO:0000259" key="3">
    <source>
        <dbReference type="SMART" id="SM00829"/>
    </source>
</evidence>
<comment type="caution">
    <text evidence="4">The sequence shown here is derived from an EMBL/GenBank/DDBJ whole genome shotgun (WGS) entry which is preliminary data.</text>
</comment>
<organism evidence="4 5">
    <name type="scientific">Brachybacterium equifaecis</name>
    <dbReference type="NCBI Taxonomy" id="2910770"/>
    <lineage>
        <taxon>Bacteria</taxon>
        <taxon>Bacillati</taxon>
        <taxon>Actinomycetota</taxon>
        <taxon>Actinomycetes</taxon>
        <taxon>Micrococcales</taxon>
        <taxon>Dermabacteraceae</taxon>
        <taxon>Brachybacterium</taxon>
    </lineage>
</organism>
<evidence type="ECO:0000256" key="1">
    <source>
        <dbReference type="ARBA" id="ARBA00022857"/>
    </source>
</evidence>
<evidence type="ECO:0000313" key="4">
    <source>
        <dbReference type="EMBL" id="MCL6422985.1"/>
    </source>
</evidence>
<dbReference type="PANTHER" id="PTHR48106:SF7">
    <property type="entry name" value="DEHYDROGENASE, ZINC-CONTAINING, PUTATIVE (AFU_ORTHOLOGUE AFUA_5G10220)-RELATED"/>
    <property type="match status" value="1"/>
</dbReference>
<dbReference type="InterPro" id="IPR011032">
    <property type="entry name" value="GroES-like_sf"/>
</dbReference>
<dbReference type="Proteomes" id="UP001203761">
    <property type="component" value="Unassembled WGS sequence"/>
</dbReference>
<dbReference type="InterPro" id="IPR020843">
    <property type="entry name" value="ER"/>
</dbReference>
<dbReference type="Gene3D" id="3.40.50.720">
    <property type="entry name" value="NAD(P)-binding Rossmann-like Domain"/>
    <property type="match status" value="1"/>
</dbReference>
<dbReference type="EMBL" id="JAKNCJ010000002">
    <property type="protein sequence ID" value="MCL6422985.1"/>
    <property type="molecule type" value="Genomic_DNA"/>
</dbReference>
<dbReference type="SUPFAM" id="SSF50129">
    <property type="entry name" value="GroES-like"/>
    <property type="match status" value="1"/>
</dbReference>
<dbReference type="Pfam" id="PF08240">
    <property type="entry name" value="ADH_N"/>
    <property type="match status" value="1"/>
</dbReference>
<keyword evidence="1" id="KW-0521">NADP</keyword>
<keyword evidence="2" id="KW-0560">Oxidoreductase</keyword>
<accession>A0ABT0QZ92</accession>
<dbReference type="PANTHER" id="PTHR48106">
    <property type="entry name" value="QUINONE OXIDOREDUCTASE PIG3-RELATED"/>
    <property type="match status" value="1"/>
</dbReference>
<dbReference type="CDD" id="cd05289">
    <property type="entry name" value="MDR_like_2"/>
    <property type="match status" value="1"/>
</dbReference>
<gene>
    <name evidence="4" type="ORF">Bequi_06210</name>
</gene>
<dbReference type="InterPro" id="IPR013154">
    <property type="entry name" value="ADH-like_N"/>
</dbReference>
<dbReference type="SUPFAM" id="SSF51735">
    <property type="entry name" value="NAD(P)-binding Rossmann-fold domains"/>
    <property type="match status" value="1"/>
</dbReference>
<dbReference type="InterPro" id="IPR036291">
    <property type="entry name" value="NAD(P)-bd_dom_sf"/>
</dbReference>
<keyword evidence="5" id="KW-1185">Reference proteome</keyword>
<name>A0ABT0QZ92_9MICO</name>